<sequence>MASLPFRDINVHASASHYAFTSPSSPSALTLVVDRPSGDLRLNDGALLGGKRVSSIAGILGMIKLRLGQGMAWPGRGKRKKETKKQTSKNPL</sequence>
<keyword evidence="3" id="KW-1185">Reference proteome</keyword>
<proteinExistence type="predicted"/>
<dbReference type="RefSeq" id="XP_031007596.1">
    <property type="nucleotide sequence ID" value="XM_031147134.1"/>
</dbReference>
<dbReference type="AlphaFoldDB" id="A0A8H8R5Q3"/>
<gene>
    <name evidence="2" type="ORF">LHYA1_G002157</name>
</gene>
<dbReference type="OrthoDB" id="10426021at2759"/>
<organism evidence="2 3">
    <name type="scientific">Lachnellula hyalina</name>
    <dbReference type="NCBI Taxonomy" id="1316788"/>
    <lineage>
        <taxon>Eukaryota</taxon>
        <taxon>Fungi</taxon>
        <taxon>Dikarya</taxon>
        <taxon>Ascomycota</taxon>
        <taxon>Pezizomycotina</taxon>
        <taxon>Leotiomycetes</taxon>
        <taxon>Helotiales</taxon>
        <taxon>Lachnaceae</taxon>
        <taxon>Lachnellula</taxon>
    </lineage>
</organism>
<feature type="compositionally biased region" description="Basic residues" evidence="1">
    <location>
        <begin position="76"/>
        <end position="92"/>
    </location>
</feature>
<dbReference type="EMBL" id="QGMH01000026">
    <property type="protein sequence ID" value="TVY28808.1"/>
    <property type="molecule type" value="Genomic_DNA"/>
</dbReference>
<dbReference type="Proteomes" id="UP000431533">
    <property type="component" value="Unassembled WGS sequence"/>
</dbReference>
<reference evidence="2 3" key="1">
    <citation type="submission" date="2018-05" db="EMBL/GenBank/DDBJ databases">
        <title>Genome sequencing and assembly of the regulated plant pathogen Lachnellula willkommii and related sister species for the development of diagnostic species identification markers.</title>
        <authorList>
            <person name="Giroux E."/>
            <person name="Bilodeau G."/>
        </authorList>
    </citation>
    <scope>NUCLEOTIDE SEQUENCE [LARGE SCALE GENOMIC DNA]</scope>
    <source>
        <strain evidence="2 3">CBS 185.66</strain>
    </source>
</reference>
<name>A0A8H8R5Q3_9HELO</name>
<evidence type="ECO:0000313" key="3">
    <source>
        <dbReference type="Proteomes" id="UP000431533"/>
    </source>
</evidence>
<comment type="caution">
    <text evidence="2">The sequence shown here is derived from an EMBL/GenBank/DDBJ whole genome shotgun (WGS) entry which is preliminary data.</text>
</comment>
<feature type="region of interest" description="Disordered" evidence="1">
    <location>
        <begin position="71"/>
        <end position="92"/>
    </location>
</feature>
<accession>A0A8H8R5Q3</accession>
<dbReference type="GeneID" id="41982355"/>
<protein>
    <submittedName>
        <fullName evidence="2">Uncharacterized protein</fullName>
    </submittedName>
</protein>
<evidence type="ECO:0000256" key="1">
    <source>
        <dbReference type="SAM" id="MobiDB-lite"/>
    </source>
</evidence>
<evidence type="ECO:0000313" key="2">
    <source>
        <dbReference type="EMBL" id="TVY28808.1"/>
    </source>
</evidence>